<proteinExistence type="predicted"/>
<name>A0ABD5NVY6_9EURY</name>
<accession>A0ABD5NVY6</accession>
<dbReference type="EMBL" id="JBHSDJ010000003">
    <property type="protein sequence ID" value="MFC4245930.1"/>
    <property type="molecule type" value="Genomic_DNA"/>
</dbReference>
<evidence type="ECO:0000259" key="2">
    <source>
        <dbReference type="Pfam" id="PF25213"/>
    </source>
</evidence>
<dbReference type="GeneID" id="71855109"/>
<dbReference type="Proteomes" id="UP001595821">
    <property type="component" value="Unassembled WGS sequence"/>
</dbReference>
<dbReference type="AlphaFoldDB" id="A0ABD5NVY6"/>
<dbReference type="InterPro" id="IPR036388">
    <property type="entry name" value="WH-like_DNA-bd_sf"/>
</dbReference>
<evidence type="ECO:0000313" key="3">
    <source>
        <dbReference type="EMBL" id="MFC4245930.1"/>
    </source>
</evidence>
<dbReference type="Gene3D" id="1.10.10.10">
    <property type="entry name" value="Winged helix-like DNA-binding domain superfamily/Winged helix DNA-binding domain"/>
    <property type="match status" value="1"/>
</dbReference>
<organism evidence="3 4">
    <name type="scientific">Natribaculum luteum</name>
    <dbReference type="NCBI Taxonomy" id="1586232"/>
    <lineage>
        <taxon>Archaea</taxon>
        <taxon>Methanobacteriati</taxon>
        <taxon>Methanobacteriota</taxon>
        <taxon>Stenosarchaea group</taxon>
        <taxon>Halobacteria</taxon>
        <taxon>Halobacteriales</taxon>
        <taxon>Natrialbaceae</taxon>
        <taxon>Natribaculum</taxon>
    </lineage>
</organism>
<dbReference type="Pfam" id="PF25213">
    <property type="entry name" value="HVO_A0261_N"/>
    <property type="match status" value="1"/>
</dbReference>
<dbReference type="InterPro" id="IPR057527">
    <property type="entry name" value="HVO_A0261-like_N"/>
</dbReference>
<evidence type="ECO:0000313" key="4">
    <source>
        <dbReference type="Proteomes" id="UP001595821"/>
    </source>
</evidence>
<dbReference type="Pfam" id="PF08350">
    <property type="entry name" value="FilR1_middle"/>
    <property type="match status" value="1"/>
</dbReference>
<feature type="domain" description="Methanogenesis regulatory protein FilR1 middle" evidence="1">
    <location>
        <begin position="136"/>
        <end position="265"/>
    </location>
</feature>
<comment type="caution">
    <text evidence="3">The sequence shown here is derived from an EMBL/GenBank/DDBJ whole genome shotgun (WGS) entry which is preliminary data.</text>
</comment>
<dbReference type="SUPFAM" id="SSF46785">
    <property type="entry name" value="Winged helix' DNA-binding domain"/>
    <property type="match status" value="1"/>
</dbReference>
<gene>
    <name evidence="3" type="ORF">ACFOZ7_02750</name>
</gene>
<protein>
    <submittedName>
        <fullName evidence="3">Helix-turn-helix transcriptional regulator</fullName>
    </submittedName>
</protein>
<dbReference type="InterPro" id="IPR036390">
    <property type="entry name" value="WH_DNA-bd_sf"/>
</dbReference>
<evidence type="ECO:0000259" key="1">
    <source>
        <dbReference type="Pfam" id="PF08350"/>
    </source>
</evidence>
<dbReference type="InterPro" id="IPR013561">
    <property type="entry name" value="FilR1_middle_dom"/>
</dbReference>
<reference evidence="3 4" key="1">
    <citation type="journal article" date="2014" name="Int. J. Syst. Evol. Microbiol.">
        <title>Complete genome sequence of Corynebacterium casei LMG S-19264T (=DSM 44701T), isolated from a smear-ripened cheese.</title>
        <authorList>
            <consortium name="US DOE Joint Genome Institute (JGI-PGF)"/>
            <person name="Walter F."/>
            <person name="Albersmeier A."/>
            <person name="Kalinowski J."/>
            <person name="Ruckert C."/>
        </authorList>
    </citation>
    <scope>NUCLEOTIDE SEQUENCE [LARGE SCALE GENOMIC DNA]</scope>
    <source>
        <strain evidence="3 4">IBRC-M 10912</strain>
    </source>
</reference>
<dbReference type="RefSeq" id="WP_246968259.1">
    <property type="nucleotide sequence ID" value="NZ_CP095397.1"/>
</dbReference>
<feature type="domain" description="HVO-A0261-like N-terminal" evidence="2">
    <location>
        <begin position="17"/>
        <end position="99"/>
    </location>
</feature>
<sequence length="276" mass="30653">MTHTTMQTDGIEPQLEVIDVLARSTNRVRVLEVLASRSEPIERRDVAAAADLSRATLSRTLATFEQRGWVDHTGCEYELTELGAFVASEFLQLLDRLRVVRELQGIVSWFPAEGYGFDLARLAGADVVRSSKEDAFAPTNHLAERLEAAEQVQITSYSMFPDCLETCWRAVTDGGQELDLIVEEPVLTAIGSHPTLASHLRELLRSDSARVYRSGSPFPHVVVVTDDVVNLCLFDEDGVPHATIDTTDEEVHAWATSRFESYRRDAVPVDETLLGP</sequence>